<gene>
    <name evidence="1" type="ORF">CHU92_10445</name>
</gene>
<dbReference type="AlphaFoldDB" id="A0A255Z533"/>
<name>A0A255Z533_9FLAO</name>
<proteinExistence type="predicted"/>
<keyword evidence="2" id="KW-1185">Reference proteome</keyword>
<reference evidence="1 2" key="1">
    <citation type="submission" date="2017-07" db="EMBL/GenBank/DDBJ databases">
        <title>Flavobacterium cyanobacteriorum sp. nov., isolated from cyanobacterial aggregates in a eutrophic lake.</title>
        <authorList>
            <person name="Cai H."/>
        </authorList>
    </citation>
    <scope>NUCLEOTIDE SEQUENCE [LARGE SCALE GENOMIC DNA]</scope>
    <source>
        <strain evidence="1 2">TH021</strain>
    </source>
</reference>
<comment type="caution">
    <text evidence="1">The sequence shown here is derived from an EMBL/GenBank/DDBJ whole genome shotgun (WGS) entry which is preliminary data.</text>
</comment>
<organism evidence="1 2">
    <name type="scientific">Flavobacterium cyanobacteriorum</name>
    <dbReference type="NCBI Taxonomy" id="2022802"/>
    <lineage>
        <taxon>Bacteria</taxon>
        <taxon>Pseudomonadati</taxon>
        <taxon>Bacteroidota</taxon>
        <taxon>Flavobacteriia</taxon>
        <taxon>Flavobacteriales</taxon>
        <taxon>Flavobacteriaceae</taxon>
        <taxon>Flavobacterium</taxon>
    </lineage>
</organism>
<evidence type="ECO:0000313" key="1">
    <source>
        <dbReference type="EMBL" id="OYQ35750.1"/>
    </source>
</evidence>
<dbReference type="EMBL" id="NOXV01000278">
    <property type="protein sequence ID" value="OYQ35750.1"/>
    <property type="molecule type" value="Genomic_DNA"/>
</dbReference>
<dbReference type="RefSeq" id="WP_094415321.1">
    <property type="nucleotide sequence ID" value="NZ_NOXV01000278.1"/>
</dbReference>
<accession>A0A255Z533</accession>
<dbReference type="Proteomes" id="UP000216605">
    <property type="component" value="Unassembled WGS sequence"/>
</dbReference>
<evidence type="ECO:0000313" key="2">
    <source>
        <dbReference type="Proteomes" id="UP000216605"/>
    </source>
</evidence>
<dbReference type="OrthoDB" id="8481947at2"/>
<protein>
    <submittedName>
        <fullName evidence="1">Uncharacterized protein</fullName>
    </submittedName>
</protein>
<sequence>MNWKRYRLKTYAVSDNRPLIFNPEYPWWCSGYGEDDKGEYSVIIAYLPTDEDLIKYWHDAFDVEFTEEESISFSDRFPKPSYFVP</sequence>